<comment type="caution">
    <text evidence="2">The sequence shown here is derived from an EMBL/GenBank/DDBJ whole genome shotgun (WGS) entry which is preliminary data.</text>
</comment>
<proteinExistence type="predicted"/>
<accession>A0A835VCU4</accession>
<evidence type="ECO:0000313" key="2">
    <source>
        <dbReference type="EMBL" id="KAG0492280.1"/>
    </source>
</evidence>
<dbReference type="OrthoDB" id="3222at2759"/>
<organism evidence="2 3">
    <name type="scientific">Vanilla planifolia</name>
    <name type="common">Vanilla</name>
    <dbReference type="NCBI Taxonomy" id="51239"/>
    <lineage>
        <taxon>Eukaryota</taxon>
        <taxon>Viridiplantae</taxon>
        <taxon>Streptophyta</taxon>
        <taxon>Embryophyta</taxon>
        <taxon>Tracheophyta</taxon>
        <taxon>Spermatophyta</taxon>
        <taxon>Magnoliopsida</taxon>
        <taxon>Liliopsida</taxon>
        <taxon>Asparagales</taxon>
        <taxon>Orchidaceae</taxon>
        <taxon>Vanilloideae</taxon>
        <taxon>Vanilleae</taxon>
        <taxon>Vanilla</taxon>
    </lineage>
</organism>
<protein>
    <submittedName>
        <fullName evidence="2">Uncharacterized protein</fullName>
    </submittedName>
</protein>
<feature type="compositionally biased region" description="Basic and acidic residues" evidence="1">
    <location>
        <begin position="1"/>
        <end position="30"/>
    </location>
</feature>
<reference evidence="2 3" key="1">
    <citation type="journal article" date="2020" name="Nat. Food">
        <title>A phased Vanilla planifolia genome enables genetic improvement of flavour and production.</title>
        <authorList>
            <person name="Hasing T."/>
            <person name="Tang H."/>
            <person name="Brym M."/>
            <person name="Khazi F."/>
            <person name="Huang T."/>
            <person name="Chambers A.H."/>
        </authorList>
    </citation>
    <scope>NUCLEOTIDE SEQUENCE [LARGE SCALE GENOMIC DNA]</scope>
    <source>
        <tissue evidence="2">Leaf</tissue>
    </source>
</reference>
<dbReference type="Proteomes" id="UP000636800">
    <property type="component" value="Chromosome 2"/>
</dbReference>
<name>A0A835VCU4_VANPL</name>
<evidence type="ECO:0000313" key="3">
    <source>
        <dbReference type="Proteomes" id="UP000636800"/>
    </source>
</evidence>
<dbReference type="EMBL" id="JADCNL010000002">
    <property type="protein sequence ID" value="KAG0492280.1"/>
    <property type="molecule type" value="Genomic_DNA"/>
</dbReference>
<dbReference type="AlphaFoldDB" id="A0A835VCU4"/>
<evidence type="ECO:0000256" key="1">
    <source>
        <dbReference type="SAM" id="MobiDB-lite"/>
    </source>
</evidence>
<keyword evidence="3" id="KW-1185">Reference proteome</keyword>
<gene>
    <name evidence="2" type="ORF">HPP92_005678</name>
</gene>
<sequence length="103" mass="11549">MAKETDIHGGTREAVKERNGEPHPCTREVRPLASATRIGAVSPKNFPTKMFRADALDIWQAFSGKEQLISRNGQLFDHLTIWTGSRMTCATLAFSLSFRKTKK</sequence>
<feature type="region of interest" description="Disordered" evidence="1">
    <location>
        <begin position="1"/>
        <end position="31"/>
    </location>
</feature>